<gene>
    <name evidence="1" type="ORF">KDW93_32575</name>
</gene>
<dbReference type="AlphaFoldDB" id="A0AA41EEN1"/>
<evidence type="ECO:0000313" key="1">
    <source>
        <dbReference type="EMBL" id="MBR8133634.1"/>
    </source>
</evidence>
<dbReference type="Proteomes" id="UP000682266">
    <property type="component" value="Unassembled WGS sequence"/>
</dbReference>
<organism evidence="1 2">
    <name type="scientific">Burkholderia ambifaria</name>
    <dbReference type="NCBI Taxonomy" id="152480"/>
    <lineage>
        <taxon>Bacteria</taxon>
        <taxon>Pseudomonadati</taxon>
        <taxon>Pseudomonadota</taxon>
        <taxon>Betaproteobacteria</taxon>
        <taxon>Burkholderiales</taxon>
        <taxon>Burkholderiaceae</taxon>
        <taxon>Burkholderia</taxon>
        <taxon>Burkholderia cepacia complex</taxon>
    </lineage>
</organism>
<reference evidence="1" key="1">
    <citation type="submission" date="2021-04" db="EMBL/GenBank/DDBJ databases">
        <title>A collection of bacterial strains from the Burkholderia cepacia Research Laboratory and Repository.</title>
        <authorList>
            <person name="Lipuma J."/>
            <person name="Spilker T."/>
        </authorList>
    </citation>
    <scope>NUCLEOTIDE SEQUENCE</scope>
    <source>
        <strain evidence="1">AU36012</strain>
    </source>
</reference>
<accession>A0AA41EEN1</accession>
<sequence>MWKEEAVSYVIHVRAPTFPFSAKLRSQPTFSPFRCVRNCIVAAFEGSQIAAAEDLPLISVDEQRGNPRMCDVLSIGPAWCRIDSEPCRIEEHVLLQV</sequence>
<evidence type="ECO:0000313" key="2">
    <source>
        <dbReference type="Proteomes" id="UP000682266"/>
    </source>
</evidence>
<dbReference type="EMBL" id="JAGSVG010000048">
    <property type="protein sequence ID" value="MBR8133634.1"/>
    <property type="molecule type" value="Genomic_DNA"/>
</dbReference>
<proteinExistence type="predicted"/>
<comment type="caution">
    <text evidence="1">The sequence shown here is derived from an EMBL/GenBank/DDBJ whole genome shotgun (WGS) entry which is preliminary data.</text>
</comment>
<name>A0AA41EEN1_9BURK</name>
<protein>
    <submittedName>
        <fullName evidence="1">Uncharacterized protein</fullName>
    </submittedName>
</protein>